<evidence type="ECO:0000256" key="1">
    <source>
        <dbReference type="ARBA" id="ARBA00004651"/>
    </source>
</evidence>
<evidence type="ECO:0000256" key="8">
    <source>
        <dbReference type="ARBA" id="ARBA00023136"/>
    </source>
</evidence>
<feature type="binding site" evidence="12">
    <location>
        <position position="74"/>
    </location>
    <ligand>
        <name>Na(+)</name>
        <dbReference type="ChEBI" id="CHEBI:29101"/>
        <note>structural</note>
    </ligand>
</feature>
<evidence type="ECO:0000256" key="11">
    <source>
        <dbReference type="ARBA" id="ARBA00035585"/>
    </source>
</evidence>
<organism evidence="13 14">
    <name type="scientific">Roseomonas fluvialis</name>
    <dbReference type="NCBI Taxonomy" id="1750527"/>
    <lineage>
        <taxon>Bacteria</taxon>
        <taxon>Pseudomonadati</taxon>
        <taxon>Pseudomonadota</taxon>
        <taxon>Alphaproteobacteria</taxon>
        <taxon>Acetobacterales</taxon>
        <taxon>Roseomonadaceae</taxon>
        <taxon>Roseomonas</taxon>
    </lineage>
</organism>
<keyword evidence="5 12" id="KW-1133">Transmembrane helix</keyword>
<keyword evidence="2 12" id="KW-1003">Cell membrane</keyword>
<evidence type="ECO:0000313" key="13">
    <source>
        <dbReference type="EMBL" id="BDG73512.1"/>
    </source>
</evidence>
<evidence type="ECO:0000313" key="14">
    <source>
        <dbReference type="Proteomes" id="UP000831327"/>
    </source>
</evidence>
<feature type="transmembrane region" description="Helical" evidence="12">
    <location>
        <begin position="66"/>
        <end position="89"/>
    </location>
</feature>
<feature type="transmembrane region" description="Helical" evidence="12">
    <location>
        <begin position="34"/>
        <end position="54"/>
    </location>
</feature>
<keyword evidence="6 12" id="KW-0915">Sodium</keyword>
<evidence type="ECO:0000256" key="4">
    <source>
        <dbReference type="ARBA" id="ARBA00022692"/>
    </source>
</evidence>
<dbReference type="PANTHER" id="PTHR28259">
    <property type="entry name" value="FLUORIDE EXPORT PROTEIN 1-RELATED"/>
    <property type="match status" value="1"/>
</dbReference>
<comment type="function">
    <text evidence="12">Fluoride-specific ion channel. Important for reducing fluoride concentration in the cell, thus reducing its toxicity.</text>
</comment>
<reference evidence="13 14" key="1">
    <citation type="journal article" date="2016" name="Microbes Environ.">
        <title>Phylogenetically diverse aerobic anoxygenic phototrophic bacteria isolated from epilithic biofilms in Tama river, Japan.</title>
        <authorList>
            <person name="Hirose S."/>
            <person name="Matsuura K."/>
            <person name="Haruta S."/>
        </authorList>
    </citation>
    <scope>NUCLEOTIDE SEQUENCE [LARGE SCALE GENOMIC DNA]</scope>
    <source>
        <strain evidence="13 14">S08</strain>
    </source>
</reference>
<keyword evidence="8 12" id="KW-0472">Membrane</keyword>
<evidence type="ECO:0000256" key="10">
    <source>
        <dbReference type="ARBA" id="ARBA00035120"/>
    </source>
</evidence>
<evidence type="ECO:0000256" key="5">
    <source>
        <dbReference type="ARBA" id="ARBA00022989"/>
    </source>
</evidence>
<comment type="similarity">
    <text evidence="10 12">Belongs to the fluoride channel Fluc/FEX (TC 1.A.43) family.</text>
</comment>
<gene>
    <name evidence="13" type="primary">crcB2</name>
    <name evidence="12" type="synonym">crcB</name>
    <name evidence="12" type="synonym">fluC</name>
    <name evidence="13" type="ORF">Rmf_34410</name>
</gene>
<proteinExistence type="inferred from homology"/>
<comment type="activity regulation">
    <text evidence="12">Na(+) is not transported, but it plays an essential structural role and its presence is essential for fluoride channel function.</text>
</comment>
<dbReference type="Proteomes" id="UP000831327">
    <property type="component" value="Chromosome"/>
</dbReference>
<keyword evidence="4 12" id="KW-0812">Transmembrane</keyword>
<evidence type="ECO:0000256" key="7">
    <source>
        <dbReference type="ARBA" id="ARBA00023065"/>
    </source>
</evidence>
<dbReference type="Pfam" id="PF02537">
    <property type="entry name" value="CRCB"/>
    <property type="match status" value="1"/>
</dbReference>
<feature type="binding site" evidence="12">
    <location>
        <position position="77"/>
    </location>
    <ligand>
        <name>Na(+)</name>
        <dbReference type="ChEBI" id="CHEBI:29101"/>
        <note>structural</note>
    </ligand>
</feature>
<evidence type="ECO:0000256" key="6">
    <source>
        <dbReference type="ARBA" id="ARBA00023053"/>
    </source>
</evidence>
<comment type="subcellular location">
    <subcellularLocation>
        <location evidence="1 12">Cell membrane</location>
        <topology evidence="1 12">Multi-pass membrane protein</topology>
    </subcellularLocation>
</comment>
<evidence type="ECO:0000256" key="2">
    <source>
        <dbReference type="ARBA" id="ARBA00022475"/>
    </source>
</evidence>
<feature type="transmembrane region" description="Helical" evidence="12">
    <location>
        <begin position="95"/>
        <end position="115"/>
    </location>
</feature>
<dbReference type="PANTHER" id="PTHR28259:SF1">
    <property type="entry name" value="FLUORIDE EXPORT PROTEIN 1-RELATED"/>
    <property type="match status" value="1"/>
</dbReference>
<dbReference type="EMBL" id="AP025637">
    <property type="protein sequence ID" value="BDG73512.1"/>
    <property type="molecule type" value="Genomic_DNA"/>
</dbReference>
<protein>
    <recommendedName>
        <fullName evidence="12">Fluoride-specific ion channel FluC</fullName>
    </recommendedName>
</protein>
<sequence>MLNIVVLVFVGGAVGAIAREALMLSVPEVWHHFPLPIFLANITASFLLGLTTGLHQRRALSDNISAMIGTGIMGGLSTFSSFVFGAFVLMSAPTAGFVVALIYVLASVGVGYAAVSLGLKIGAGRVPLQPQE</sequence>
<accession>A0ABN6P734</accession>
<keyword evidence="9 12" id="KW-0407">Ion channel</keyword>
<keyword evidence="14" id="KW-1185">Reference proteome</keyword>
<name>A0ABN6P734_9PROT</name>
<dbReference type="InterPro" id="IPR003691">
    <property type="entry name" value="FluC"/>
</dbReference>
<dbReference type="HAMAP" id="MF_00454">
    <property type="entry name" value="FluC"/>
    <property type="match status" value="1"/>
</dbReference>
<evidence type="ECO:0000256" key="12">
    <source>
        <dbReference type="HAMAP-Rule" id="MF_00454"/>
    </source>
</evidence>
<keyword evidence="12" id="KW-0813">Transport</keyword>
<dbReference type="RefSeq" id="WP_244407736.1">
    <property type="nucleotide sequence ID" value="NZ_AP025637.1"/>
</dbReference>
<keyword evidence="7 12" id="KW-0406">Ion transport</keyword>
<keyword evidence="3" id="KW-0997">Cell inner membrane</keyword>
<comment type="catalytic activity">
    <reaction evidence="11">
        <text>fluoride(in) = fluoride(out)</text>
        <dbReference type="Rhea" id="RHEA:76159"/>
        <dbReference type="ChEBI" id="CHEBI:17051"/>
    </reaction>
    <physiologicalReaction direction="left-to-right" evidence="11">
        <dbReference type="Rhea" id="RHEA:76160"/>
    </physiologicalReaction>
</comment>
<evidence type="ECO:0000256" key="9">
    <source>
        <dbReference type="ARBA" id="ARBA00023303"/>
    </source>
</evidence>
<evidence type="ECO:0000256" key="3">
    <source>
        <dbReference type="ARBA" id="ARBA00022519"/>
    </source>
</evidence>
<keyword evidence="12" id="KW-0479">Metal-binding</keyword>